<dbReference type="PANTHER" id="PTHR13504">
    <property type="entry name" value="FIDO DOMAIN-CONTAINING PROTEIN DDB_G0283145"/>
    <property type="match status" value="1"/>
</dbReference>
<dbReference type="InterPro" id="IPR025230">
    <property type="entry name" value="DUF4172"/>
</dbReference>
<evidence type="ECO:0000259" key="1">
    <source>
        <dbReference type="PROSITE" id="PS51459"/>
    </source>
</evidence>
<feature type="domain" description="Fido" evidence="1">
    <location>
        <begin position="126"/>
        <end position="270"/>
    </location>
</feature>
<dbReference type="SUPFAM" id="SSF140931">
    <property type="entry name" value="Fic-like"/>
    <property type="match status" value="1"/>
</dbReference>
<comment type="caution">
    <text evidence="2">The sequence shown here is derived from an EMBL/GenBank/DDBJ whole genome shotgun (WGS) entry which is preliminary data.</text>
</comment>
<evidence type="ECO:0000313" key="2">
    <source>
        <dbReference type="EMBL" id="KUG23048.1"/>
    </source>
</evidence>
<dbReference type="InterPro" id="IPR036388">
    <property type="entry name" value="WH-like_DNA-bd_sf"/>
</dbReference>
<accession>A0A0W8FQ47</accession>
<dbReference type="Gene3D" id="1.10.10.10">
    <property type="entry name" value="Winged helix-like DNA-binding domain superfamily/Winged helix DNA-binding domain"/>
    <property type="match status" value="1"/>
</dbReference>
<dbReference type="InterPro" id="IPR003812">
    <property type="entry name" value="Fido"/>
</dbReference>
<dbReference type="AlphaFoldDB" id="A0A0W8FQ47"/>
<proteinExistence type="predicted"/>
<dbReference type="PANTHER" id="PTHR13504:SF33">
    <property type="entry name" value="FIC FAMILY PROTEIN"/>
    <property type="match status" value="1"/>
</dbReference>
<dbReference type="Pfam" id="PF02661">
    <property type="entry name" value="Fic"/>
    <property type="match status" value="1"/>
</dbReference>
<organism evidence="2">
    <name type="scientific">hydrocarbon metagenome</name>
    <dbReference type="NCBI Taxonomy" id="938273"/>
    <lineage>
        <taxon>unclassified sequences</taxon>
        <taxon>metagenomes</taxon>
        <taxon>ecological metagenomes</taxon>
    </lineage>
</organism>
<dbReference type="EMBL" id="LNQE01000923">
    <property type="protein sequence ID" value="KUG23048.1"/>
    <property type="molecule type" value="Genomic_DNA"/>
</dbReference>
<protein>
    <submittedName>
        <fullName evidence="2">Fic family protein</fullName>
    </submittedName>
</protein>
<dbReference type="InterPro" id="IPR040198">
    <property type="entry name" value="Fido_containing"/>
</dbReference>
<dbReference type="Pfam" id="PF13776">
    <property type="entry name" value="DUF4172"/>
    <property type="match status" value="1"/>
</dbReference>
<sequence>MTQYLWKRPDWTHFRWKNEDIILALGECRLLQGKLLSKVADLGFTLENQAQLEILTEETLKTALIEGENLNVQTVRSSVARKLGLPSAGLKVDRYIDGLVSILLDATKNHEGPLTQKRLFGWQAALFPTGYSGIHKIRVGKWRGDKPMRVVSGPVGHEKIHFEAPPFDRIPFEIGKFLEWWKMSRDNVEGLLRAAIAQFWFVTIHPFEDGNGRIARALTDMALSQDDRQSIRYYSLSSQIMAERNAYYNAFEYCQKHDGDITDWLNWFLGCFCRAIKGSEDMLAIVLNKASFWKSHSNVSLTERQRKVINRLLDAGKGGFTGGLTTKKYVSLAKVSRATAFREIDHLIKLGILKQNPGRGRNVSYDLNWG</sequence>
<reference evidence="2" key="1">
    <citation type="journal article" date="2015" name="Proc. Natl. Acad. Sci. U.S.A.">
        <title>Networks of energetic and metabolic interactions define dynamics in microbial communities.</title>
        <authorList>
            <person name="Embree M."/>
            <person name="Liu J.K."/>
            <person name="Al-Bassam M.M."/>
            <person name="Zengler K."/>
        </authorList>
    </citation>
    <scope>NUCLEOTIDE SEQUENCE</scope>
</reference>
<dbReference type="Gene3D" id="1.10.3290.10">
    <property type="entry name" value="Fido-like domain"/>
    <property type="match status" value="1"/>
</dbReference>
<gene>
    <name evidence="2" type="ORF">ASZ90_007157</name>
</gene>
<dbReference type="PROSITE" id="PS51459">
    <property type="entry name" value="FIDO"/>
    <property type="match status" value="1"/>
</dbReference>
<dbReference type="InterPro" id="IPR036597">
    <property type="entry name" value="Fido-like_dom_sf"/>
</dbReference>
<name>A0A0W8FQ47_9ZZZZ</name>